<dbReference type="KEGG" id="osn:115211106"/>
<dbReference type="GO" id="GO:0005737">
    <property type="term" value="C:cytoplasm"/>
    <property type="evidence" value="ECO:0007669"/>
    <property type="project" value="TreeGrafter"/>
</dbReference>
<reference evidence="5" key="1">
    <citation type="submission" date="2025-08" db="UniProtKB">
        <authorList>
            <consortium name="RefSeq"/>
        </authorList>
    </citation>
    <scope>IDENTIFICATION</scope>
</reference>
<accession>A0A7E6ERI3</accession>
<evidence type="ECO:0000256" key="1">
    <source>
        <dbReference type="ARBA" id="ARBA00010872"/>
    </source>
</evidence>
<gene>
    <name evidence="5" type="primary">LOC115211106</name>
</gene>
<feature type="active site" description="Nucleophile" evidence="2">
    <location>
        <position position="212"/>
    </location>
</feature>
<dbReference type="Proteomes" id="UP000515154">
    <property type="component" value="Linkage group LG4"/>
</dbReference>
<dbReference type="Pfam" id="PF01112">
    <property type="entry name" value="Asparaginase_2"/>
    <property type="match status" value="1"/>
</dbReference>
<sequence>MAMKPFVAVHAGAGYHSFSKETDYTKTSKTACQVGIMSLKNNVSALNAVVSVLAVLEDATCTNAGIGSNLTLNGTVECDASVMDGHTRAYGAVGAVSGIKNPVCIAKTLIDAQLKGLSLGRVPPSILVGRGAYDWALKQGLNHVSDSILVTESSQKTYENYKQKLLALDNRLICKAKRKYLEKKSVINHRKDSSSNIEEVENSDDISQHQDTVGAICVDKQGNIACAVSSGGLSLKQPGRLGSAAVFGAGCWAANNTADSAGIGVVTSGTGEYLIRTIFAKEFAECILSEEDTTLAVNKAFERKFFGSPLLSNIKDKYAGALLIKLVEANEIELVSAHCTSSMCVGYAIDGKEPKAYISRLSSSQKPGKSLSIQGKHFFL</sequence>
<comment type="similarity">
    <text evidence="1">Belongs to the Ntn-hydrolase family.</text>
</comment>
<dbReference type="Gene3D" id="3.60.20.30">
    <property type="entry name" value="(Glycosyl)asparaginase"/>
    <property type="match status" value="1"/>
</dbReference>
<dbReference type="InterPro" id="IPR029055">
    <property type="entry name" value="Ntn_hydrolases_N"/>
</dbReference>
<dbReference type="PANTHER" id="PTHR10188:SF8">
    <property type="entry name" value="THREONINE ASPARTASE 1"/>
    <property type="match status" value="1"/>
</dbReference>
<dbReference type="GO" id="GO:0051604">
    <property type="term" value="P:protein maturation"/>
    <property type="evidence" value="ECO:0007669"/>
    <property type="project" value="TreeGrafter"/>
</dbReference>
<feature type="site" description="Cleavage; by autolysis" evidence="3">
    <location>
        <begin position="211"/>
        <end position="212"/>
    </location>
</feature>
<evidence type="ECO:0000313" key="4">
    <source>
        <dbReference type="Proteomes" id="UP000515154"/>
    </source>
</evidence>
<keyword evidence="4" id="KW-1185">Reference proteome</keyword>
<proteinExistence type="inferred from homology"/>
<evidence type="ECO:0000313" key="5">
    <source>
        <dbReference type="RefSeq" id="XP_036357933.1"/>
    </source>
</evidence>
<dbReference type="RefSeq" id="XP_036357933.1">
    <property type="nucleotide sequence ID" value="XM_036502040.1"/>
</dbReference>
<dbReference type="CDD" id="cd04514">
    <property type="entry name" value="Taspase1_like"/>
    <property type="match status" value="1"/>
</dbReference>
<organism evidence="4 5">
    <name type="scientific">Octopus sinensis</name>
    <name type="common">East Asian common octopus</name>
    <dbReference type="NCBI Taxonomy" id="2607531"/>
    <lineage>
        <taxon>Eukaryota</taxon>
        <taxon>Metazoa</taxon>
        <taxon>Spiralia</taxon>
        <taxon>Lophotrochozoa</taxon>
        <taxon>Mollusca</taxon>
        <taxon>Cephalopoda</taxon>
        <taxon>Coleoidea</taxon>
        <taxon>Octopodiformes</taxon>
        <taxon>Octopoda</taxon>
        <taxon>Incirrata</taxon>
        <taxon>Octopodidae</taxon>
        <taxon>Octopus</taxon>
    </lineage>
</organism>
<protein>
    <submittedName>
        <fullName evidence="5">Threonine aspartase 1-like</fullName>
    </submittedName>
</protein>
<dbReference type="InterPro" id="IPR037464">
    <property type="entry name" value="Taspase1"/>
</dbReference>
<evidence type="ECO:0000256" key="3">
    <source>
        <dbReference type="PIRSR" id="PIRSR600246-3"/>
    </source>
</evidence>
<dbReference type="SUPFAM" id="SSF56235">
    <property type="entry name" value="N-terminal nucleophile aminohydrolases (Ntn hydrolases)"/>
    <property type="match status" value="1"/>
</dbReference>
<dbReference type="GO" id="GO:0004298">
    <property type="term" value="F:threonine-type endopeptidase activity"/>
    <property type="evidence" value="ECO:0007669"/>
    <property type="project" value="InterPro"/>
</dbReference>
<dbReference type="InterPro" id="IPR000246">
    <property type="entry name" value="Peptidase_T2"/>
</dbReference>
<name>A0A7E6ERI3_9MOLL</name>
<dbReference type="PANTHER" id="PTHR10188">
    <property type="entry name" value="L-ASPARAGINASE"/>
    <property type="match status" value="1"/>
</dbReference>
<dbReference type="AlphaFoldDB" id="A0A7E6ERI3"/>
<evidence type="ECO:0000256" key="2">
    <source>
        <dbReference type="PIRSR" id="PIRSR600246-1"/>
    </source>
</evidence>